<feature type="domain" description="Methyltransferase type 11" evidence="1">
    <location>
        <begin position="42"/>
        <end position="129"/>
    </location>
</feature>
<dbReference type="Proteomes" id="UP000501891">
    <property type="component" value="Chromosome"/>
</dbReference>
<evidence type="ECO:0000313" key="3">
    <source>
        <dbReference type="Proteomes" id="UP000501891"/>
    </source>
</evidence>
<name>A0A858R6C9_9PROT</name>
<accession>A0A858R6C9</accession>
<proteinExistence type="predicted"/>
<dbReference type="InterPro" id="IPR013216">
    <property type="entry name" value="Methyltransf_11"/>
</dbReference>
<sequence>MAPGGDGQVWDAGGYGRDYRFVADMARDLLGWLDPKPGERILDLGAGDGELTAAIAATGASVLAVDGSASMVEACRARGLDARVVDGQSLPFRDEFDAVFSNAALHWMTDVEAVAAGVFQSLKPGGRFVAEMGGAGNVRSAQRALIEALDRRGLDGAAADPWVFPSIGEYSCRLEEAGFRVEQMLLFPRPTPVPAGVRAWLETFGGSFTALLPKAERGPYLDEVAAAIEPGLTGPDGTAVLDYVRLRFRAVRP</sequence>
<dbReference type="InterPro" id="IPR029063">
    <property type="entry name" value="SAM-dependent_MTases_sf"/>
</dbReference>
<evidence type="ECO:0000259" key="1">
    <source>
        <dbReference type="Pfam" id="PF08241"/>
    </source>
</evidence>
<dbReference type="KEGG" id="acru:HHL28_07560"/>
<dbReference type="Gene3D" id="3.40.50.150">
    <property type="entry name" value="Vaccinia Virus protein VP39"/>
    <property type="match status" value="1"/>
</dbReference>
<keyword evidence="2" id="KW-0808">Transferase</keyword>
<keyword evidence="2" id="KW-0489">Methyltransferase</keyword>
<dbReference type="AlphaFoldDB" id="A0A858R6C9"/>
<dbReference type="CDD" id="cd02440">
    <property type="entry name" value="AdoMet_MTases"/>
    <property type="match status" value="1"/>
</dbReference>
<evidence type="ECO:0000313" key="2">
    <source>
        <dbReference type="EMBL" id="QJE72961.1"/>
    </source>
</evidence>
<dbReference type="PANTHER" id="PTHR43861">
    <property type="entry name" value="TRANS-ACONITATE 2-METHYLTRANSFERASE-RELATED"/>
    <property type="match status" value="1"/>
</dbReference>
<organism evidence="2 3">
    <name type="scientific">Aerophototrophica crusticola</name>
    <dbReference type="NCBI Taxonomy" id="1709002"/>
    <lineage>
        <taxon>Bacteria</taxon>
        <taxon>Pseudomonadati</taxon>
        <taxon>Pseudomonadota</taxon>
        <taxon>Alphaproteobacteria</taxon>
        <taxon>Rhodospirillales</taxon>
        <taxon>Rhodospirillaceae</taxon>
        <taxon>Aerophototrophica</taxon>
    </lineage>
</organism>
<dbReference type="EMBL" id="CP051775">
    <property type="protein sequence ID" value="QJE72961.1"/>
    <property type="molecule type" value="Genomic_DNA"/>
</dbReference>
<dbReference type="Pfam" id="PF08241">
    <property type="entry name" value="Methyltransf_11"/>
    <property type="match status" value="1"/>
</dbReference>
<dbReference type="GO" id="GO:0032259">
    <property type="term" value="P:methylation"/>
    <property type="evidence" value="ECO:0007669"/>
    <property type="project" value="UniProtKB-KW"/>
</dbReference>
<protein>
    <submittedName>
        <fullName evidence="2">Methyltransferase domain-containing protein</fullName>
    </submittedName>
</protein>
<dbReference type="GO" id="GO:0008757">
    <property type="term" value="F:S-adenosylmethionine-dependent methyltransferase activity"/>
    <property type="evidence" value="ECO:0007669"/>
    <property type="project" value="InterPro"/>
</dbReference>
<dbReference type="SUPFAM" id="SSF53335">
    <property type="entry name" value="S-adenosyl-L-methionine-dependent methyltransferases"/>
    <property type="match status" value="1"/>
</dbReference>
<gene>
    <name evidence="2" type="ORF">HHL28_07560</name>
</gene>
<dbReference type="PANTHER" id="PTHR43861:SF1">
    <property type="entry name" value="TRANS-ACONITATE 2-METHYLTRANSFERASE"/>
    <property type="match status" value="1"/>
</dbReference>
<reference evidence="2" key="1">
    <citation type="submission" date="2020-04" db="EMBL/GenBank/DDBJ databases">
        <title>A desert anoxygenic phototrophic bacterium fixes CO2 using RubisCO under aerobic conditions.</title>
        <authorList>
            <person name="Tang K."/>
        </authorList>
    </citation>
    <scope>NUCLEOTIDE SEQUENCE [LARGE SCALE GENOMIC DNA]</scope>
    <source>
        <strain evidence="2">MIMtkB3</strain>
    </source>
</reference>
<keyword evidence="3" id="KW-1185">Reference proteome</keyword>